<dbReference type="Gene3D" id="3.10.450.220">
    <property type="match status" value="1"/>
</dbReference>
<evidence type="ECO:0000256" key="7">
    <source>
        <dbReference type="PIRNR" id="PIRNR017190"/>
    </source>
</evidence>
<dbReference type="GO" id="GO:0005730">
    <property type="term" value="C:nucleolus"/>
    <property type="evidence" value="ECO:0007669"/>
    <property type="project" value="UniProtKB-SubCell"/>
</dbReference>
<name>G0S435_CHATD</name>
<dbReference type="InterPro" id="IPR002478">
    <property type="entry name" value="PUA"/>
</dbReference>
<dbReference type="InterPro" id="IPR015947">
    <property type="entry name" value="PUA-like_sf"/>
</dbReference>
<dbReference type="EMDB" id="EMD-35283"/>
<comment type="subcellular location">
    <subcellularLocation>
        <location evidence="1">Nucleus</location>
        <location evidence="1">Nucleolus</location>
    </subcellularLocation>
</comment>
<comment type="function">
    <text evidence="6 7">Required for proper 27S pre-rRNA processing and 60S ribosome subunit assembly.</text>
</comment>
<keyword evidence="10" id="KW-1185">Reference proteome</keyword>
<comment type="similarity">
    <text evidence="2 7">Belongs to the NIP7 family.</text>
</comment>
<organism evidence="10">
    <name type="scientific">Chaetomium thermophilum (strain DSM 1495 / CBS 144.50 / IMI 039719)</name>
    <name type="common">Thermochaetoides thermophila</name>
    <dbReference type="NCBI Taxonomy" id="759272"/>
    <lineage>
        <taxon>Eukaryota</taxon>
        <taxon>Fungi</taxon>
        <taxon>Dikarya</taxon>
        <taxon>Ascomycota</taxon>
        <taxon>Pezizomycotina</taxon>
        <taxon>Sordariomycetes</taxon>
        <taxon>Sordariomycetidae</taxon>
        <taxon>Sordariales</taxon>
        <taxon>Chaetomiaceae</taxon>
        <taxon>Thermochaetoides</taxon>
    </lineage>
</organism>
<dbReference type="PROSITE" id="PS50890">
    <property type="entry name" value="PUA"/>
    <property type="match status" value="1"/>
</dbReference>
<dbReference type="PDB" id="8I9R">
    <property type="method" value="EM"/>
    <property type="resolution" value="3.10 A"/>
    <property type="chains" value="CG=1-184"/>
</dbReference>
<dbReference type="EMDB" id="EMD-35290"/>
<dbReference type="PDB" id="8I9T">
    <property type="method" value="EM"/>
    <property type="resolution" value="3.60 A"/>
    <property type="chains" value="CG=1-184"/>
</dbReference>
<dbReference type="SUPFAM" id="SSF88802">
    <property type="entry name" value="Pre-PUA domain"/>
    <property type="match status" value="1"/>
</dbReference>
<dbReference type="InterPro" id="IPR055359">
    <property type="entry name" value="Nip7_N_euk"/>
</dbReference>
<evidence type="ECO:0000256" key="2">
    <source>
        <dbReference type="ARBA" id="ARBA00009895"/>
    </source>
</evidence>
<dbReference type="InterPro" id="IPR005155">
    <property type="entry name" value="UPF0113_PUA"/>
</dbReference>
<dbReference type="Proteomes" id="UP000008066">
    <property type="component" value="Unassembled WGS sequence"/>
</dbReference>
<dbReference type="PDB" id="8IA0">
    <property type="method" value="EM"/>
    <property type="resolution" value="2.70 A"/>
    <property type="chains" value="CG=1-184"/>
</dbReference>
<dbReference type="CDD" id="cd21146">
    <property type="entry name" value="Nip7_N_euk"/>
    <property type="match status" value="1"/>
</dbReference>
<dbReference type="OMA" id="LISMGTC"/>
<reference evidence="11 12" key="2">
    <citation type="journal article" date="2023" name="EMBO Rep.">
        <title>Mechanism of 5S RNP recruitment and helicase-surveilled rRNA maturation during pre-60S biogenesis.</title>
        <authorList>
            <person name="Lau B."/>
            <person name="Huang Z."/>
            <person name="Kellner N."/>
            <person name="Niu S."/>
            <person name="Berninghausen O."/>
            <person name="Beckmann R."/>
            <person name="Hurt E."/>
            <person name="Cheng J."/>
        </authorList>
    </citation>
    <scope>STRUCTURE BY ELECTRON MICROSCOPY (2.70 ANGSTROMS)</scope>
</reference>
<dbReference type="EMDB" id="EMD-35288"/>
<evidence type="ECO:0000259" key="8">
    <source>
        <dbReference type="SMART" id="SM00359"/>
    </source>
</evidence>
<dbReference type="Pfam" id="PF17833">
    <property type="entry name" value="pre-PUA_NIP7"/>
    <property type="match status" value="1"/>
</dbReference>
<dbReference type="SMR" id="G0S435"/>
<proteinExistence type="evidence at protein level"/>
<dbReference type="GO" id="GO:1902626">
    <property type="term" value="P:assembly of large subunit precursor of preribosome"/>
    <property type="evidence" value="ECO:0007669"/>
    <property type="project" value="UniProtKB-ARBA"/>
</dbReference>
<accession>G0S435</accession>
<evidence type="ECO:0000256" key="1">
    <source>
        <dbReference type="ARBA" id="ARBA00004604"/>
    </source>
</evidence>
<keyword evidence="4 7" id="KW-0694">RNA-binding</keyword>
<dbReference type="InterPro" id="IPR040598">
    <property type="entry name" value="NIP7_N"/>
</dbReference>
<sequence>MRPLTDQEMKIVLDKLANYMTDLKSLIAPLEDGDRYVFRMQKDRVYYVKLSIANIATCVARDKLLSLGTCLGKMTKSGKFRLHITALPILAQNARYKIWVKDNGAQPFLYGSNIVKAHVGRWTEDCPEHSGCVVYNMADIPLGFGVTARSTAEARRLDPTGIVCFRQADCGEYLRDEDTLFTGA</sequence>
<dbReference type="HOGENOM" id="CLU_097217_0_0_1"/>
<protein>
    <recommendedName>
        <fullName evidence="7">60S ribosome subunit biogenesis protein NIP7</fullName>
    </recommendedName>
</protein>
<dbReference type="EMDB" id="EMD-35286"/>
<comment type="subunit">
    <text evidence="7">Interacts with pre-ribosome complex.</text>
</comment>
<dbReference type="GeneID" id="18256279"/>
<dbReference type="EMDB" id="EMD-35289"/>
<keyword evidence="5 7" id="KW-0539">Nucleus</keyword>
<dbReference type="Pfam" id="PF03657">
    <property type="entry name" value="UPF0113"/>
    <property type="match status" value="1"/>
</dbReference>
<dbReference type="EMDB" id="EMD-35285"/>
<reference evidence="9 10" key="1">
    <citation type="journal article" date="2011" name="Cell">
        <title>Insight into structure and assembly of the nuclear pore complex by utilizing the genome of a eukaryotic thermophile.</title>
        <authorList>
            <person name="Amlacher S."/>
            <person name="Sarges P."/>
            <person name="Flemming D."/>
            <person name="van Noort V."/>
            <person name="Kunze R."/>
            <person name="Devos D.P."/>
            <person name="Arumugam M."/>
            <person name="Bork P."/>
            <person name="Hurt E."/>
        </authorList>
    </citation>
    <scope>NUCLEOTIDE SEQUENCE [LARGE SCALE GENOMIC DNA]</scope>
    <source>
        <strain evidence="10">DSM 1495 / CBS 144.50 / IMI 039719</strain>
    </source>
</reference>
<keyword evidence="11 12" id="KW-0002">3D-structure</keyword>
<dbReference type="STRING" id="759272.G0S435"/>
<feature type="domain" description="PUA" evidence="8">
    <location>
        <begin position="96"/>
        <end position="171"/>
    </location>
</feature>
<dbReference type="FunFam" id="3.10.450.220:FF:000001">
    <property type="entry name" value="60S ribosome subunit biogenesis protein NIP7 homolog"/>
    <property type="match status" value="1"/>
</dbReference>
<dbReference type="SUPFAM" id="SSF88697">
    <property type="entry name" value="PUA domain-like"/>
    <property type="match status" value="1"/>
</dbReference>
<evidence type="ECO:0000313" key="9">
    <source>
        <dbReference type="EMBL" id="EGS20411.1"/>
    </source>
</evidence>
<dbReference type="Gene3D" id="2.30.130.10">
    <property type="entry name" value="PUA domain"/>
    <property type="match status" value="1"/>
</dbReference>
<dbReference type="PDB" id="8I9Z">
    <property type="method" value="EM"/>
    <property type="resolution" value="2.70 A"/>
    <property type="chains" value="CG=1-184"/>
</dbReference>
<dbReference type="GO" id="GO:0003723">
    <property type="term" value="F:RNA binding"/>
    <property type="evidence" value="ECO:0007669"/>
    <property type="project" value="UniProtKB-KW"/>
</dbReference>
<gene>
    <name evidence="9" type="ORF">CTHT_0022410</name>
</gene>
<dbReference type="EMDB" id="EMD-35287"/>
<dbReference type="RefSeq" id="XP_006692707.1">
    <property type="nucleotide sequence ID" value="XM_006692644.1"/>
</dbReference>
<evidence type="ECO:0007829" key="11">
    <source>
        <dbReference type="PDB" id="8I9R"/>
    </source>
</evidence>
<dbReference type="OrthoDB" id="27490at2759"/>
<dbReference type="AlphaFoldDB" id="G0S435"/>
<keyword evidence="3 7" id="KW-0690">Ribosome biogenesis</keyword>
<dbReference type="KEGG" id="cthr:CTHT_0022410"/>
<dbReference type="eggNOG" id="KOG3492">
    <property type="taxonomic scope" value="Eukaryota"/>
</dbReference>
<evidence type="ECO:0000313" key="10">
    <source>
        <dbReference type="Proteomes" id="UP000008066"/>
    </source>
</evidence>
<dbReference type="EMDB" id="EMD-35281"/>
<evidence type="ECO:0000256" key="4">
    <source>
        <dbReference type="ARBA" id="ARBA00022884"/>
    </source>
</evidence>
<dbReference type="PDB" id="8I9V">
    <property type="method" value="EM"/>
    <property type="resolution" value="3.10 A"/>
    <property type="chains" value="CG=1-184"/>
</dbReference>
<evidence type="ECO:0000256" key="3">
    <source>
        <dbReference type="ARBA" id="ARBA00022517"/>
    </source>
</evidence>
<dbReference type="InterPro" id="IPR036974">
    <property type="entry name" value="PUA_sf"/>
</dbReference>
<dbReference type="CDD" id="cd21151">
    <property type="entry name" value="PUA_Nip7-like"/>
    <property type="match status" value="1"/>
</dbReference>
<dbReference type="FunFam" id="2.30.130.10:FF:000002">
    <property type="entry name" value="60S ribosome subunit biogenesis protein NIP7 homolog"/>
    <property type="match status" value="1"/>
</dbReference>
<evidence type="ECO:0007829" key="12">
    <source>
        <dbReference type="PDB" id="8I9T"/>
    </source>
</evidence>
<evidence type="ECO:0000256" key="6">
    <source>
        <dbReference type="ARBA" id="ARBA00054591"/>
    </source>
</evidence>
<dbReference type="PIRSF" id="PIRSF017190">
    <property type="entry name" value="Rbsml_synth_fac_NIP7"/>
    <property type="match status" value="1"/>
</dbReference>
<dbReference type="PDB" id="8I9W">
    <property type="method" value="EM"/>
    <property type="resolution" value="3.10 A"/>
    <property type="chains" value="CG=1-184"/>
</dbReference>
<evidence type="ECO:0000256" key="5">
    <source>
        <dbReference type="ARBA" id="ARBA00023242"/>
    </source>
</evidence>
<dbReference type="PDB" id="8I9X">
    <property type="method" value="EM"/>
    <property type="resolution" value="2.80 A"/>
    <property type="chains" value="CG=1-184"/>
</dbReference>
<dbReference type="SMART" id="SM00359">
    <property type="entry name" value="PUA"/>
    <property type="match status" value="1"/>
</dbReference>
<dbReference type="EMBL" id="GL988041">
    <property type="protein sequence ID" value="EGS20411.1"/>
    <property type="molecule type" value="Genomic_DNA"/>
</dbReference>
<dbReference type="PDB" id="8I9Y">
    <property type="method" value="EM"/>
    <property type="resolution" value="3.10 A"/>
    <property type="chains" value="CG=1-184"/>
</dbReference>
<dbReference type="InterPro" id="IPR016686">
    <property type="entry name" value="Ribosomal_synth_fac_NIP7"/>
</dbReference>